<feature type="transmembrane region" description="Helical" evidence="6">
    <location>
        <begin position="156"/>
        <end position="174"/>
    </location>
</feature>
<gene>
    <name evidence="7" type="ORF">WQ57_06935</name>
</gene>
<dbReference type="Pfam" id="PF01943">
    <property type="entry name" value="Polysacc_synt"/>
    <property type="match status" value="1"/>
</dbReference>
<dbReference type="PANTHER" id="PTHR30250:SF11">
    <property type="entry name" value="O-ANTIGEN TRANSPORTER-RELATED"/>
    <property type="match status" value="1"/>
</dbReference>
<feature type="transmembrane region" description="Helical" evidence="6">
    <location>
        <begin position="25"/>
        <end position="50"/>
    </location>
</feature>
<feature type="transmembrane region" description="Helical" evidence="6">
    <location>
        <begin position="364"/>
        <end position="385"/>
    </location>
</feature>
<evidence type="ECO:0000256" key="6">
    <source>
        <dbReference type="SAM" id="Phobius"/>
    </source>
</evidence>
<keyword evidence="5 6" id="KW-0472">Membrane</keyword>
<evidence type="ECO:0000313" key="7">
    <source>
        <dbReference type="EMBL" id="KKK38718.1"/>
    </source>
</evidence>
<reference evidence="7 8" key="1">
    <citation type="submission" date="2015-04" db="EMBL/GenBank/DDBJ databases">
        <title>Taxonomic description and genome sequence of Bacillus campisalis sp. nov., a novel member of the genus Bacillus isolated from solar saltern.</title>
        <authorList>
            <person name="Mathan Kumar R."/>
            <person name="Kaur G."/>
            <person name="Kumar A."/>
            <person name="Singh N.K."/>
            <person name="Kaur N."/>
            <person name="Kumar N."/>
            <person name="Mayilraj S."/>
        </authorList>
    </citation>
    <scope>NUCLEOTIDE SEQUENCE [LARGE SCALE GENOMIC DNA]</scope>
    <source>
        <strain evidence="7 8">SA2-6</strain>
    </source>
</reference>
<dbReference type="Proteomes" id="UP000034166">
    <property type="component" value="Unassembled WGS sequence"/>
</dbReference>
<feature type="transmembrane region" description="Helical" evidence="6">
    <location>
        <begin position="219"/>
        <end position="239"/>
    </location>
</feature>
<sequence length="422" mass="47171">MFGLLLTVVIARTLGAEGQGIYSLVILLPTLLTTFLNLGIGTSAVYYSNVKTLSIDSIVKTNILFTLGLSCLALIGGFILIHGFSDIFFGGVPEQLLILILLATPVMLLNLVLQTIFQGKQDFKSFNIILLGGQFATLIITYIGLVFLSLGIKAAIVSYIAGQVFSLLFILYLLRKKHSVRFREGKFDKHYLRKALDFGLKSHLSNILAFLNYRSDILLLSYFLNPLAVGFYTVAVNIVERLWIISNSISTVLFPKIASLETEGKKNELTAFIARQSFFITIMMSLVIVWLADPLVIFLFGEEYRNSIQVLLWLLPGIISGSVSKIIANDFAGRGKPELNLYVSIVTVTINVLLNILFIPKYGLLATAFSSSATYTLNLMIKIILFKRMTGYAYGEFIFFQKSDFHFYRSVFQKAIRMANRS</sequence>
<dbReference type="CDD" id="cd13128">
    <property type="entry name" value="MATE_Wzx_like"/>
    <property type="match status" value="1"/>
</dbReference>
<evidence type="ECO:0000313" key="8">
    <source>
        <dbReference type="Proteomes" id="UP000034166"/>
    </source>
</evidence>
<protein>
    <submittedName>
        <fullName evidence="7">Uncharacterized protein</fullName>
    </submittedName>
</protein>
<evidence type="ECO:0000256" key="1">
    <source>
        <dbReference type="ARBA" id="ARBA00004651"/>
    </source>
</evidence>
<evidence type="ECO:0000256" key="3">
    <source>
        <dbReference type="ARBA" id="ARBA00022692"/>
    </source>
</evidence>
<keyword evidence="2" id="KW-1003">Cell membrane</keyword>
<organism evidence="7 8">
    <name type="scientific">Mesobacillus campisalis</name>
    <dbReference type="NCBI Taxonomy" id="1408103"/>
    <lineage>
        <taxon>Bacteria</taxon>
        <taxon>Bacillati</taxon>
        <taxon>Bacillota</taxon>
        <taxon>Bacilli</taxon>
        <taxon>Bacillales</taxon>
        <taxon>Bacillaceae</taxon>
        <taxon>Mesobacillus</taxon>
    </lineage>
</organism>
<dbReference type="PATRIC" id="fig|1408103.3.peg.1560"/>
<feature type="transmembrane region" description="Helical" evidence="6">
    <location>
        <begin position="96"/>
        <end position="116"/>
    </location>
</feature>
<dbReference type="GO" id="GO:0005886">
    <property type="term" value="C:plasma membrane"/>
    <property type="evidence" value="ECO:0007669"/>
    <property type="project" value="UniProtKB-SubCell"/>
</dbReference>
<keyword evidence="8" id="KW-1185">Reference proteome</keyword>
<comment type="caution">
    <text evidence="7">The sequence shown here is derived from an EMBL/GenBank/DDBJ whole genome shotgun (WGS) entry which is preliminary data.</text>
</comment>
<name>A0A0M2SX25_9BACI</name>
<accession>A0A0M2SX25</accession>
<proteinExistence type="predicted"/>
<dbReference type="InterPro" id="IPR002797">
    <property type="entry name" value="Polysacc_synth"/>
</dbReference>
<comment type="subcellular location">
    <subcellularLocation>
        <location evidence="1">Cell membrane</location>
        <topology evidence="1">Multi-pass membrane protein</topology>
    </subcellularLocation>
</comment>
<dbReference type="AlphaFoldDB" id="A0A0M2SX25"/>
<keyword evidence="4 6" id="KW-1133">Transmembrane helix</keyword>
<evidence type="ECO:0000256" key="5">
    <source>
        <dbReference type="ARBA" id="ARBA00023136"/>
    </source>
</evidence>
<dbReference type="EMBL" id="LAYY01000006">
    <property type="protein sequence ID" value="KKK38718.1"/>
    <property type="molecule type" value="Genomic_DNA"/>
</dbReference>
<dbReference type="InterPro" id="IPR050833">
    <property type="entry name" value="Poly_Biosynth_Transport"/>
</dbReference>
<feature type="transmembrane region" description="Helical" evidence="6">
    <location>
        <begin position="62"/>
        <end position="84"/>
    </location>
</feature>
<feature type="transmembrane region" description="Helical" evidence="6">
    <location>
        <begin position="339"/>
        <end position="358"/>
    </location>
</feature>
<evidence type="ECO:0000256" key="2">
    <source>
        <dbReference type="ARBA" id="ARBA00022475"/>
    </source>
</evidence>
<feature type="transmembrane region" description="Helical" evidence="6">
    <location>
        <begin position="278"/>
        <end position="301"/>
    </location>
</feature>
<evidence type="ECO:0000256" key="4">
    <source>
        <dbReference type="ARBA" id="ARBA00022989"/>
    </source>
</evidence>
<keyword evidence="3 6" id="KW-0812">Transmembrane</keyword>
<feature type="transmembrane region" description="Helical" evidence="6">
    <location>
        <begin position="128"/>
        <end position="150"/>
    </location>
</feature>
<dbReference type="PANTHER" id="PTHR30250">
    <property type="entry name" value="PST FAMILY PREDICTED COLANIC ACID TRANSPORTER"/>
    <property type="match status" value="1"/>
</dbReference>